<accession>A0A6L5YL87</accession>
<evidence type="ECO:0000256" key="10">
    <source>
        <dbReference type="ARBA" id="ARBA00022840"/>
    </source>
</evidence>
<organism evidence="18 19">
    <name type="scientific">Waltera intestinalis</name>
    <dbReference type="NCBI Taxonomy" id="2606635"/>
    <lineage>
        <taxon>Bacteria</taxon>
        <taxon>Bacillati</taxon>
        <taxon>Bacillota</taxon>
        <taxon>Clostridia</taxon>
        <taxon>Lachnospirales</taxon>
        <taxon>Lachnospiraceae</taxon>
        <taxon>Waltera</taxon>
    </lineage>
</organism>
<dbReference type="PANTHER" id="PTHR45528">
    <property type="entry name" value="SENSOR HISTIDINE KINASE CPXA"/>
    <property type="match status" value="1"/>
</dbReference>
<gene>
    <name evidence="18" type="ORF">FYJ59_12730</name>
</gene>
<dbReference type="InterPro" id="IPR004358">
    <property type="entry name" value="Sig_transdc_His_kin-like_C"/>
</dbReference>
<dbReference type="PRINTS" id="PR00344">
    <property type="entry name" value="BCTRLSENSOR"/>
</dbReference>
<dbReference type="CDD" id="cd00075">
    <property type="entry name" value="HATPase"/>
    <property type="match status" value="1"/>
</dbReference>
<dbReference type="EMBL" id="VUMU01000019">
    <property type="protein sequence ID" value="MST59085.1"/>
    <property type="molecule type" value="Genomic_DNA"/>
</dbReference>
<keyword evidence="10" id="KW-0067">ATP-binding</keyword>
<dbReference type="AlphaFoldDB" id="A0A6L5YL87"/>
<evidence type="ECO:0000313" key="18">
    <source>
        <dbReference type="EMBL" id="MST59085.1"/>
    </source>
</evidence>
<evidence type="ECO:0000256" key="12">
    <source>
        <dbReference type="ARBA" id="ARBA00023012"/>
    </source>
</evidence>
<dbReference type="InterPro" id="IPR003594">
    <property type="entry name" value="HATPase_dom"/>
</dbReference>
<dbReference type="SUPFAM" id="SSF55874">
    <property type="entry name" value="ATPase domain of HSP90 chaperone/DNA topoisomerase II/histidine kinase"/>
    <property type="match status" value="1"/>
</dbReference>
<evidence type="ECO:0000259" key="16">
    <source>
        <dbReference type="PROSITE" id="PS50109"/>
    </source>
</evidence>
<evidence type="ECO:0000256" key="4">
    <source>
        <dbReference type="ARBA" id="ARBA00022475"/>
    </source>
</evidence>
<keyword evidence="8" id="KW-0547">Nucleotide-binding</keyword>
<evidence type="ECO:0000256" key="11">
    <source>
        <dbReference type="ARBA" id="ARBA00022989"/>
    </source>
</evidence>
<evidence type="ECO:0000256" key="13">
    <source>
        <dbReference type="ARBA" id="ARBA00023136"/>
    </source>
</evidence>
<feature type="domain" description="Histidine kinase" evidence="16">
    <location>
        <begin position="256"/>
        <end position="471"/>
    </location>
</feature>
<keyword evidence="7 15" id="KW-0812">Transmembrane</keyword>
<name>A0A6L5YL87_9FIRM</name>
<keyword evidence="12" id="KW-0902">Two-component regulatory system</keyword>
<evidence type="ECO:0000256" key="3">
    <source>
        <dbReference type="ARBA" id="ARBA00012438"/>
    </source>
</evidence>
<feature type="transmembrane region" description="Helical" evidence="15">
    <location>
        <begin position="172"/>
        <end position="191"/>
    </location>
</feature>
<dbReference type="Gene3D" id="1.10.287.130">
    <property type="match status" value="1"/>
</dbReference>
<dbReference type="CDD" id="cd00082">
    <property type="entry name" value="HisKA"/>
    <property type="match status" value="1"/>
</dbReference>
<dbReference type="Pfam" id="PF00512">
    <property type="entry name" value="HisKA"/>
    <property type="match status" value="1"/>
</dbReference>
<proteinExistence type="predicted"/>
<keyword evidence="6" id="KW-0808">Transferase</keyword>
<evidence type="ECO:0000256" key="15">
    <source>
        <dbReference type="SAM" id="Phobius"/>
    </source>
</evidence>
<dbReference type="GO" id="GO:0000155">
    <property type="term" value="F:phosphorelay sensor kinase activity"/>
    <property type="evidence" value="ECO:0007669"/>
    <property type="project" value="InterPro"/>
</dbReference>
<dbReference type="SMART" id="SM00304">
    <property type="entry name" value="HAMP"/>
    <property type="match status" value="1"/>
</dbReference>
<dbReference type="SUPFAM" id="SSF47384">
    <property type="entry name" value="Homodimeric domain of signal transducing histidine kinase"/>
    <property type="match status" value="1"/>
</dbReference>
<evidence type="ECO:0000313" key="19">
    <source>
        <dbReference type="Proteomes" id="UP000476055"/>
    </source>
</evidence>
<evidence type="ECO:0000256" key="8">
    <source>
        <dbReference type="ARBA" id="ARBA00022741"/>
    </source>
</evidence>
<dbReference type="Gene3D" id="3.30.565.10">
    <property type="entry name" value="Histidine kinase-like ATPase, C-terminal domain"/>
    <property type="match status" value="1"/>
</dbReference>
<evidence type="ECO:0000259" key="17">
    <source>
        <dbReference type="PROSITE" id="PS50885"/>
    </source>
</evidence>
<dbReference type="GO" id="GO:0005524">
    <property type="term" value="F:ATP binding"/>
    <property type="evidence" value="ECO:0007669"/>
    <property type="project" value="UniProtKB-KW"/>
</dbReference>
<keyword evidence="9 18" id="KW-0418">Kinase</keyword>
<keyword evidence="19" id="KW-1185">Reference proteome</keyword>
<dbReference type="SMART" id="SM00388">
    <property type="entry name" value="HisKA"/>
    <property type="match status" value="1"/>
</dbReference>
<dbReference type="InterPro" id="IPR036890">
    <property type="entry name" value="HATPase_C_sf"/>
</dbReference>
<feature type="domain" description="HAMP" evidence="17">
    <location>
        <begin position="189"/>
        <end position="241"/>
    </location>
</feature>
<keyword evidence="13 15" id="KW-0472">Membrane</keyword>
<comment type="subcellular location">
    <subcellularLocation>
        <location evidence="2">Cell membrane</location>
        <topology evidence="2">Multi-pass membrane protein</topology>
    </subcellularLocation>
</comment>
<protein>
    <recommendedName>
        <fullName evidence="3">histidine kinase</fullName>
        <ecNumber evidence="3">2.7.13.3</ecNumber>
    </recommendedName>
</protein>
<dbReference type="PROSITE" id="PS50885">
    <property type="entry name" value="HAMP"/>
    <property type="match status" value="1"/>
</dbReference>
<evidence type="ECO:0000256" key="6">
    <source>
        <dbReference type="ARBA" id="ARBA00022679"/>
    </source>
</evidence>
<dbReference type="PROSITE" id="PS50109">
    <property type="entry name" value="HIS_KIN"/>
    <property type="match status" value="1"/>
</dbReference>
<dbReference type="SUPFAM" id="SSF158472">
    <property type="entry name" value="HAMP domain-like"/>
    <property type="match status" value="1"/>
</dbReference>
<keyword evidence="4" id="KW-1003">Cell membrane</keyword>
<dbReference type="PROSITE" id="PS51257">
    <property type="entry name" value="PROKAR_LIPOPROTEIN"/>
    <property type="match status" value="1"/>
</dbReference>
<dbReference type="InterPro" id="IPR003660">
    <property type="entry name" value="HAMP_dom"/>
</dbReference>
<keyword evidence="11 15" id="KW-1133">Transmembrane helix</keyword>
<feature type="coiled-coil region" evidence="14">
    <location>
        <begin position="226"/>
        <end position="253"/>
    </location>
</feature>
<dbReference type="Gene3D" id="6.10.340.10">
    <property type="match status" value="1"/>
</dbReference>
<dbReference type="Pfam" id="PF02518">
    <property type="entry name" value="HATPase_c"/>
    <property type="match status" value="1"/>
</dbReference>
<dbReference type="InterPro" id="IPR005467">
    <property type="entry name" value="His_kinase_dom"/>
</dbReference>
<evidence type="ECO:0000256" key="2">
    <source>
        <dbReference type="ARBA" id="ARBA00004651"/>
    </source>
</evidence>
<dbReference type="Proteomes" id="UP000476055">
    <property type="component" value="Unassembled WGS sequence"/>
</dbReference>
<dbReference type="InterPro" id="IPR050398">
    <property type="entry name" value="HssS/ArlS-like"/>
</dbReference>
<dbReference type="CDD" id="cd06225">
    <property type="entry name" value="HAMP"/>
    <property type="match status" value="1"/>
</dbReference>
<keyword evidence="5" id="KW-0597">Phosphoprotein</keyword>
<evidence type="ECO:0000256" key="9">
    <source>
        <dbReference type="ARBA" id="ARBA00022777"/>
    </source>
</evidence>
<dbReference type="Pfam" id="PF00672">
    <property type="entry name" value="HAMP"/>
    <property type="match status" value="1"/>
</dbReference>
<dbReference type="GO" id="GO:0005886">
    <property type="term" value="C:plasma membrane"/>
    <property type="evidence" value="ECO:0007669"/>
    <property type="project" value="UniProtKB-SubCell"/>
</dbReference>
<reference evidence="18 19" key="1">
    <citation type="submission" date="2019-08" db="EMBL/GenBank/DDBJ databases">
        <title>In-depth cultivation of the pig gut microbiome towards novel bacterial diversity and tailored functional studies.</title>
        <authorList>
            <person name="Wylensek D."/>
            <person name="Hitch T.C.A."/>
            <person name="Clavel T."/>
        </authorList>
    </citation>
    <scope>NUCLEOTIDE SEQUENCE [LARGE SCALE GENOMIC DNA]</scope>
    <source>
        <strain evidence="18 19">WCA3-601-WT-6H</strain>
    </source>
</reference>
<dbReference type="EC" id="2.7.13.3" evidence="3"/>
<keyword evidence="14" id="KW-0175">Coiled coil</keyword>
<evidence type="ECO:0000256" key="14">
    <source>
        <dbReference type="SAM" id="Coils"/>
    </source>
</evidence>
<comment type="catalytic activity">
    <reaction evidence="1">
        <text>ATP + protein L-histidine = ADP + protein N-phospho-L-histidine.</text>
        <dbReference type="EC" id="2.7.13.3"/>
    </reaction>
</comment>
<sequence>MKFSWKILFCTMLIMAVACGASGYFFVNYVFQTSMERETRQALDESSILRFAFETAALNIPSKYDVLPDGTVEQIGVYLENSGQHGNRLLRISDENGKVLYASEGFTGDTSLWEERGENTRVYRVVQSGDSYYIQTQTRINVSDRLLTLETMKNITAVYTERTEGFRMYRQVTVIVLLCSGAVMTLIACWLTRPIRLLTRATGKMAEGEYSYRAEQISNDEMGQLTADFNHMAEALEQNIQNLENEVRAREDFIAAFSHELKTPLTAMIGYADMLRSRKLDDERHFLCANYIYTEGKRLETMALRLLDIIVTRRKEIDRKTTNVSGIFSYLQEIYDETKNPEDGRVKVDICWEKGELYAEENLLKTVLINLTDNAIKASEEGQTVEITGRRMENGYYFQVRDEGIGIPEEELQKITEAFYMVDKSRSRAHNGAGLGLALCTAILELHHSRLKIESTLGFGSCMGFLIPDEGVNADE</sequence>
<evidence type="ECO:0000256" key="5">
    <source>
        <dbReference type="ARBA" id="ARBA00022553"/>
    </source>
</evidence>
<evidence type="ECO:0000256" key="7">
    <source>
        <dbReference type="ARBA" id="ARBA00022692"/>
    </source>
</evidence>
<comment type="caution">
    <text evidence="18">The sequence shown here is derived from an EMBL/GenBank/DDBJ whole genome shotgun (WGS) entry which is preliminary data.</text>
</comment>
<dbReference type="SMART" id="SM00387">
    <property type="entry name" value="HATPase_c"/>
    <property type="match status" value="1"/>
</dbReference>
<dbReference type="InterPro" id="IPR036097">
    <property type="entry name" value="HisK_dim/P_sf"/>
</dbReference>
<evidence type="ECO:0000256" key="1">
    <source>
        <dbReference type="ARBA" id="ARBA00000085"/>
    </source>
</evidence>
<dbReference type="RefSeq" id="WP_154498213.1">
    <property type="nucleotide sequence ID" value="NZ_VUMU01000019.1"/>
</dbReference>
<dbReference type="InterPro" id="IPR003661">
    <property type="entry name" value="HisK_dim/P_dom"/>
</dbReference>
<dbReference type="PANTHER" id="PTHR45528:SF1">
    <property type="entry name" value="SENSOR HISTIDINE KINASE CPXA"/>
    <property type="match status" value="1"/>
</dbReference>